<sequence>YDSITCITIFSHKQDMKKKEFSNLLPKRLLHMRKETCLCEMTIRIPYDDKVDKVSSSTVLEDTYISDMVSCPKYQNITKSFQLINERVSCLVPNNSTTIYTYLLQVISGKRLTAGCSVKDDESKAGLMIVTLYYGTRVQSTVQEDPICRAACVPQLLSQRYGARGPQLLGPHDTATEALTSRDWTPDQEKPPQ</sequence>
<evidence type="ECO:0000313" key="2">
    <source>
        <dbReference type="Proteomes" id="UP001057279"/>
    </source>
</evidence>
<name>A0ACB9U3I8_9CETA</name>
<evidence type="ECO:0000313" key="1">
    <source>
        <dbReference type="EMBL" id="KAI4556904.1"/>
    </source>
</evidence>
<dbReference type="Proteomes" id="UP001057279">
    <property type="component" value="Linkage Group LG25"/>
</dbReference>
<proteinExistence type="predicted"/>
<comment type="caution">
    <text evidence="1">The sequence shown here is derived from an EMBL/GenBank/DDBJ whole genome shotgun (WGS) entry which is preliminary data.</text>
</comment>
<protein>
    <submittedName>
        <fullName evidence="1">Uncharacterized protein</fullName>
    </submittedName>
</protein>
<accession>A0ACB9U3I8</accession>
<reference evidence="1" key="1">
    <citation type="submission" date="2022-03" db="EMBL/GenBank/DDBJ databases">
        <title>Genomic analyses of argali, domestic sheep and their hybrids provide insights into chromosomal evolution, heterosis and genetic basis of agronomic traits.</title>
        <authorList>
            <person name="Li M."/>
        </authorList>
    </citation>
    <scope>NUCLEOTIDE SEQUENCE</scope>
    <source>
        <strain evidence="1">F1 hybrid</strain>
    </source>
</reference>
<feature type="non-terminal residue" evidence="1">
    <location>
        <position position="1"/>
    </location>
</feature>
<dbReference type="EMBL" id="CM043050">
    <property type="protein sequence ID" value="KAI4556904.1"/>
    <property type="molecule type" value="Genomic_DNA"/>
</dbReference>
<organism evidence="1 2">
    <name type="scientific">Ovis ammon polii x Ovis aries</name>
    <dbReference type="NCBI Taxonomy" id="2918886"/>
    <lineage>
        <taxon>Eukaryota</taxon>
        <taxon>Metazoa</taxon>
        <taxon>Chordata</taxon>
        <taxon>Craniata</taxon>
        <taxon>Vertebrata</taxon>
        <taxon>Euteleostomi</taxon>
        <taxon>Mammalia</taxon>
        <taxon>Eutheria</taxon>
        <taxon>Laurasiatheria</taxon>
        <taxon>Artiodactyla</taxon>
        <taxon>Ruminantia</taxon>
        <taxon>Pecora</taxon>
        <taxon>Bovidae</taxon>
        <taxon>Caprinae</taxon>
        <taxon>Ovis</taxon>
    </lineage>
</organism>
<gene>
    <name evidence="1" type="ORF">MJG53_018858</name>
</gene>
<keyword evidence="2" id="KW-1185">Reference proteome</keyword>